<dbReference type="Pfam" id="PF05648">
    <property type="entry name" value="PEX11"/>
    <property type="match status" value="1"/>
</dbReference>
<dbReference type="AlphaFoldDB" id="O62103"/>
<keyword evidence="7" id="KW-1267">Proteomics identification</keyword>
<dbReference type="GO" id="GO:0050829">
    <property type="term" value="P:defense response to Gram-negative bacterium"/>
    <property type="evidence" value="ECO:0000315"/>
    <property type="project" value="WormBase"/>
</dbReference>
<dbReference type="STRING" id="6239.C47B2.8.1"/>
<reference evidence="4 5" key="1">
    <citation type="journal article" date="1998" name="Science">
        <title>Genome sequence of the nematode C. elegans: a platform for investigating biology.</title>
        <authorList>
            <consortium name="The C. elegans sequencing consortium"/>
            <person name="Sulson J.E."/>
            <person name="Waterston R."/>
        </authorList>
    </citation>
    <scope>NUCLEOTIDE SEQUENCE [LARGE SCALE GENOMIC DNA]</scope>
    <source>
        <strain evidence="4 5">Bristol N2</strain>
    </source>
</reference>
<dbReference type="FunCoup" id="O62103">
    <property type="interactions" value="271"/>
</dbReference>
<dbReference type="GeneID" id="353387"/>
<evidence type="ECO:0000313" key="6">
    <source>
        <dbReference type="WormBase" id="C47B2.8"/>
    </source>
</evidence>
<dbReference type="eggNOG" id="KOG4186">
    <property type="taxonomic scope" value="Eukaryota"/>
</dbReference>
<dbReference type="PANTHER" id="PTHR20990:SF1">
    <property type="entry name" value="PEROXISOMAL MEMBRANE PROTEIN 11C"/>
    <property type="match status" value="1"/>
</dbReference>
<evidence type="ECO:0000256" key="1">
    <source>
        <dbReference type="ARBA" id="ARBA00023136"/>
    </source>
</evidence>
<keyword evidence="5" id="KW-1185">Reference proteome</keyword>
<evidence type="ECO:0000313" key="4">
    <source>
        <dbReference type="EMBL" id="CAB16857.1"/>
    </source>
</evidence>
<dbReference type="InterPro" id="IPR026510">
    <property type="entry name" value="PEX11C_met"/>
</dbReference>
<dbReference type="Bgee" id="WBGene00004196">
    <property type="expression patterns" value="Expressed in larva and 4 other cell types or tissues"/>
</dbReference>
<comment type="subcellular location">
    <subcellularLocation>
        <location evidence="3">Peroxisome membrane</location>
    </subcellularLocation>
</comment>
<dbReference type="Proteomes" id="UP000001940">
    <property type="component" value="Chromosome I"/>
</dbReference>
<dbReference type="OMA" id="PIEKICW"/>
<dbReference type="OrthoDB" id="9402762at2759"/>
<dbReference type="WormBase" id="C47B2.8">
    <property type="protein sequence ID" value="CE17569"/>
    <property type="gene ID" value="WBGene00004196"/>
    <property type="gene designation" value="prx-11"/>
</dbReference>
<gene>
    <name evidence="4 6" type="primary">prx-11</name>
    <name evidence="6" type="ORF">C47B2.8</name>
    <name evidence="4" type="ORF">CELE_C47B2.8</name>
</gene>
<dbReference type="GO" id="GO:0005778">
    <property type="term" value="C:peroxisomal membrane"/>
    <property type="evidence" value="ECO:0000250"/>
    <property type="project" value="WormBase"/>
</dbReference>
<keyword evidence="2" id="KW-0576">Peroxisome</keyword>
<protein>
    <submittedName>
        <fullName evidence="4">Peroxisomal biogenesis factor 11</fullName>
    </submittedName>
</protein>
<evidence type="ECO:0000256" key="3">
    <source>
        <dbReference type="ARBA" id="ARBA00046271"/>
    </source>
</evidence>
<dbReference type="PIR" id="T19985">
    <property type="entry name" value="T19985"/>
</dbReference>
<keyword evidence="1" id="KW-0472">Membrane</keyword>
<dbReference type="PaxDb" id="6239-C47B2.8"/>
<sequence length="214" mass="23911">MVNSTTLAHLNTNIDHLTTVLSSYAGRDKAIRSLAFYLQLKSTTSPDNAKEILGLAKQLSAARLVSRQFNHPGMLKSCRQIMQAFQTGRIGDPLEFLTGAAVTGIYTVYGFVELLAWLSDAKILAFNSARLYKWCLYLWLSELINGIVRQMRVIYRKGIEKSQEDILTLVGLSSDFISGVNSLPHKILWAGKLSMRQSASFSLLASIIGFYKLW</sequence>
<dbReference type="GO" id="GO:0016559">
    <property type="term" value="P:peroxisome fission"/>
    <property type="evidence" value="ECO:0000250"/>
    <property type="project" value="WormBase"/>
</dbReference>
<dbReference type="CTD" id="353387"/>
<dbReference type="AGR" id="WB:WBGene00004196"/>
<organism evidence="4 5">
    <name type="scientific">Caenorhabditis elegans</name>
    <dbReference type="NCBI Taxonomy" id="6239"/>
    <lineage>
        <taxon>Eukaryota</taxon>
        <taxon>Metazoa</taxon>
        <taxon>Ecdysozoa</taxon>
        <taxon>Nematoda</taxon>
        <taxon>Chromadorea</taxon>
        <taxon>Rhabditida</taxon>
        <taxon>Rhabditina</taxon>
        <taxon>Rhabditomorpha</taxon>
        <taxon>Rhabditoidea</taxon>
        <taxon>Rhabditidae</taxon>
        <taxon>Peloderinae</taxon>
        <taxon>Caenorhabditis</taxon>
    </lineage>
</organism>
<name>O62103_CAEEL</name>
<proteinExistence type="evidence at protein level"/>
<evidence type="ECO:0000256" key="2">
    <source>
        <dbReference type="ARBA" id="ARBA00023140"/>
    </source>
</evidence>
<dbReference type="HOGENOM" id="CLU_100620_1_0_1"/>
<dbReference type="KEGG" id="cel:CELE_C47B2.8"/>
<dbReference type="RefSeq" id="NP_493273.1">
    <property type="nucleotide sequence ID" value="NM_060872.3"/>
</dbReference>
<dbReference type="PANTHER" id="PTHR20990">
    <property type="entry name" value="PEROXISOMAL BIOGENESIS FACTOR 11"/>
    <property type="match status" value="1"/>
</dbReference>
<evidence type="ECO:0007829" key="7">
    <source>
        <dbReference type="PeptideAtlas" id="O62103"/>
    </source>
</evidence>
<accession>O62103</accession>
<dbReference type="PhylomeDB" id="O62103"/>
<dbReference type="UCSC" id="C47B2.8">
    <property type="organism name" value="c. elegans"/>
</dbReference>
<dbReference type="GO" id="GO:0045087">
    <property type="term" value="P:innate immune response"/>
    <property type="evidence" value="ECO:0000315"/>
    <property type="project" value="WormBase"/>
</dbReference>
<dbReference type="GO" id="GO:0044375">
    <property type="term" value="P:regulation of peroxisome size"/>
    <property type="evidence" value="ECO:0000250"/>
    <property type="project" value="WormBase"/>
</dbReference>
<dbReference type="PeptideAtlas" id="O62103"/>
<evidence type="ECO:0000313" key="5">
    <source>
        <dbReference type="Proteomes" id="UP000001940"/>
    </source>
</evidence>
<dbReference type="InterPro" id="IPR008733">
    <property type="entry name" value="PEX11"/>
</dbReference>
<dbReference type="EMBL" id="BX284601">
    <property type="protein sequence ID" value="CAB16857.1"/>
    <property type="molecule type" value="Genomic_DNA"/>
</dbReference>
<dbReference type="InParanoid" id="O62103"/>